<feature type="transmembrane region" description="Helical" evidence="1">
    <location>
        <begin position="7"/>
        <end position="28"/>
    </location>
</feature>
<name>A0A3N1M0Z6_9PROT</name>
<organism evidence="2 3">
    <name type="scientific">Stella humosa</name>
    <dbReference type="NCBI Taxonomy" id="94"/>
    <lineage>
        <taxon>Bacteria</taxon>
        <taxon>Pseudomonadati</taxon>
        <taxon>Pseudomonadota</taxon>
        <taxon>Alphaproteobacteria</taxon>
        <taxon>Rhodospirillales</taxon>
        <taxon>Stellaceae</taxon>
        <taxon>Stella</taxon>
    </lineage>
</organism>
<keyword evidence="3" id="KW-1185">Reference proteome</keyword>
<proteinExistence type="predicted"/>
<sequence>MQGAARWFFTFAVLYAIVGMGLGLKMGITHVHDQIPTHAHIMLVGWVNSALMGFFYHLFPVVGASRLAYAHLLLQTAGTVVMTASLWLIYSGNTAFEAGAGIGSIGVLAGMALFAWIALRQIWKG</sequence>
<feature type="transmembrane region" description="Helical" evidence="1">
    <location>
        <begin position="96"/>
        <end position="119"/>
    </location>
</feature>
<dbReference type="AlphaFoldDB" id="A0A3N1M0Z6"/>
<dbReference type="Gene3D" id="1.20.210.10">
    <property type="entry name" value="Cytochrome c oxidase-like, subunit I domain"/>
    <property type="match status" value="1"/>
</dbReference>
<protein>
    <recommendedName>
        <fullName evidence="4">Cbb3-type cytochrome c oxidase subunit I</fullName>
    </recommendedName>
</protein>
<dbReference type="Proteomes" id="UP000278222">
    <property type="component" value="Unassembled WGS sequence"/>
</dbReference>
<evidence type="ECO:0000256" key="1">
    <source>
        <dbReference type="SAM" id="Phobius"/>
    </source>
</evidence>
<dbReference type="InterPro" id="IPR036927">
    <property type="entry name" value="Cyt_c_oxase-like_su1_sf"/>
</dbReference>
<gene>
    <name evidence="2" type="ORF">EDC65_0362</name>
</gene>
<feature type="transmembrane region" description="Helical" evidence="1">
    <location>
        <begin position="71"/>
        <end position="90"/>
    </location>
</feature>
<evidence type="ECO:0008006" key="4">
    <source>
        <dbReference type="Google" id="ProtNLM"/>
    </source>
</evidence>
<comment type="caution">
    <text evidence="2">The sequence shown here is derived from an EMBL/GenBank/DDBJ whole genome shotgun (WGS) entry which is preliminary data.</text>
</comment>
<dbReference type="EMBL" id="RJKX01000011">
    <property type="protein sequence ID" value="ROQ01184.1"/>
    <property type="molecule type" value="Genomic_DNA"/>
</dbReference>
<keyword evidence="1" id="KW-0812">Transmembrane</keyword>
<keyword evidence="1" id="KW-0472">Membrane</keyword>
<evidence type="ECO:0000313" key="3">
    <source>
        <dbReference type="Proteomes" id="UP000278222"/>
    </source>
</evidence>
<accession>A0A3N1M0Z6</accession>
<dbReference type="RefSeq" id="WP_123687975.1">
    <property type="nucleotide sequence ID" value="NZ_AP019700.1"/>
</dbReference>
<feature type="transmembrane region" description="Helical" evidence="1">
    <location>
        <begin position="40"/>
        <end position="59"/>
    </location>
</feature>
<reference evidence="2 3" key="1">
    <citation type="submission" date="2018-11" db="EMBL/GenBank/DDBJ databases">
        <title>Genomic Encyclopedia of Type Strains, Phase IV (KMG-IV): sequencing the most valuable type-strain genomes for metagenomic binning, comparative biology and taxonomic classification.</title>
        <authorList>
            <person name="Goeker M."/>
        </authorList>
    </citation>
    <scope>NUCLEOTIDE SEQUENCE [LARGE SCALE GENOMIC DNA]</scope>
    <source>
        <strain evidence="2 3">DSM 5900</strain>
    </source>
</reference>
<keyword evidence="1" id="KW-1133">Transmembrane helix</keyword>
<dbReference type="OrthoDB" id="9808748at2"/>
<evidence type="ECO:0000313" key="2">
    <source>
        <dbReference type="EMBL" id="ROQ01184.1"/>
    </source>
</evidence>
<dbReference type="SUPFAM" id="SSF81442">
    <property type="entry name" value="Cytochrome c oxidase subunit I-like"/>
    <property type="match status" value="1"/>
</dbReference>